<dbReference type="STRING" id="1121409.SAMN02745124_00151"/>
<dbReference type="OrthoDB" id="8477619at2"/>
<keyword evidence="2" id="KW-1185">Reference proteome</keyword>
<reference evidence="1 2" key="1">
    <citation type="submission" date="2016-11" db="EMBL/GenBank/DDBJ databases">
        <authorList>
            <person name="Jaros S."/>
            <person name="Januszkiewicz K."/>
            <person name="Wedrychowicz H."/>
        </authorList>
    </citation>
    <scope>NUCLEOTIDE SEQUENCE [LARGE SCALE GENOMIC DNA]</scope>
    <source>
        <strain evidence="1 2">DSM 9705</strain>
    </source>
</reference>
<dbReference type="Proteomes" id="UP000184139">
    <property type="component" value="Unassembled WGS sequence"/>
</dbReference>
<dbReference type="RefSeq" id="WP_143165869.1">
    <property type="nucleotide sequence ID" value="NZ_FQXS01000001.1"/>
</dbReference>
<sequence>MGRGSFRTTTAASWGASRNAATAYRSYANATTAQPTVQRTATTVTRYQQGSLSRELAGSITGNIAASYALAASAQETANELIAAQSYQLKLLQNDVGYTIQPGSVLFEWAGDRYIDRLGKLYRNPDPATGLGALAGQMDYSTGLITLDVLDGGDNTIEVQSLTGRLGNQLVNSVTFRTPGAPLRPGSVSLIGATIDGETVSATAGFSGTIVGDFVRGAVDYETGVVCLDFGVNVFDDGSYIEEPWYHPDDIDEDGYVFKPVEVFADSISYTCVAYSYIPLDADLIGVDPVRLPSDGRVPIVKAGDVIVVHNTQNDELPNPLSAGQEIILSRSGVASVELYDSSSPPLRVPSTAYSFDKDAQLLTMADPLDLSGFTYPIICSHRIEDMALVSGVQINGQLTVASGLQNSYPVAGTYVSSALLFGDLQARAFNLFDQKTWSGVWSDDLIGDATSANYNEINYPIAVTNAGAVKERWALVFDAEDHFQVIGEKYGVVGEGYITNDCNPINPATNQPFFFIDYRGFGAGWATGNVLRFNTDGANPPLWVARTTLQGPAEEPSDQFTLQIRGDAE</sequence>
<gene>
    <name evidence="1" type="ORF">SAMN02745124_00151</name>
</gene>
<dbReference type="AlphaFoldDB" id="A0A1M5S415"/>
<proteinExistence type="predicted"/>
<dbReference type="EMBL" id="FQXS01000001">
    <property type="protein sequence ID" value="SHH33234.1"/>
    <property type="molecule type" value="Genomic_DNA"/>
</dbReference>
<protein>
    <submittedName>
        <fullName evidence="1">Uncharacterized protein</fullName>
    </submittedName>
</protein>
<evidence type="ECO:0000313" key="2">
    <source>
        <dbReference type="Proteomes" id="UP000184139"/>
    </source>
</evidence>
<accession>A0A1M5S415</accession>
<organism evidence="1 2">
    <name type="scientific">Desulfofustis glycolicus DSM 9705</name>
    <dbReference type="NCBI Taxonomy" id="1121409"/>
    <lineage>
        <taxon>Bacteria</taxon>
        <taxon>Pseudomonadati</taxon>
        <taxon>Thermodesulfobacteriota</taxon>
        <taxon>Desulfobulbia</taxon>
        <taxon>Desulfobulbales</taxon>
        <taxon>Desulfocapsaceae</taxon>
        <taxon>Desulfofustis</taxon>
    </lineage>
</organism>
<name>A0A1M5S415_9BACT</name>
<evidence type="ECO:0000313" key="1">
    <source>
        <dbReference type="EMBL" id="SHH33234.1"/>
    </source>
</evidence>